<gene>
    <name evidence="1" type="ORF">DWV67_14985</name>
</gene>
<proteinExistence type="predicted"/>
<comment type="caution">
    <text evidence="1">The sequence shown here is derived from an EMBL/GenBank/DDBJ whole genome shotgun (WGS) entry which is preliminary data.</text>
</comment>
<dbReference type="Proteomes" id="UP000266376">
    <property type="component" value="Unassembled WGS sequence"/>
</dbReference>
<organism evidence="1 2">
    <name type="scientific">Dorea formicigenerans</name>
    <dbReference type="NCBI Taxonomy" id="39486"/>
    <lineage>
        <taxon>Bacteria</taxon>
        <taxon>Bacillati</taxon>
        <taxon>Bacillota</taxon>
        <taxon>Clostridia</taxon>
        <taxon>Lachnospirales</taxon>
        <taxon>Lachnospiraceae</taxon>
        <taxon>Dorea</taxon>
    </lineage>
</organism>
<evidence type="ECO:0000313" key="2">
    <source>
        <dbReference type="Proteomes" id="UP000266376"/>
    </source>
</evidence>
<reference evidence="1 2" key="1">
    <citation type="submission" date="2018-08" db="EMBL/GenBank/DDBJ databases">
        <title>A genome reference for cultivated species of the human gut microbiota.</title>
        <authorList>
            <person name="Zou Y."/>
            <person name="Xue W."/>
            <person name="Luo G."/>
        </authorList>
    </citation>
    <scope>NUCLEOTIDE SEQUENCE [LARGE SCALE GENOMIC DNA]</scope>
    <source>
        <strain evidence="1 2">AF12-11</strain>
    </source>
</reference>
<dbReference type="PANTHER" id="PTHR33361">
    <property type="entry name" value="GLR0591 PROTEIN"/>
    <property type="match status" value="1"/>
</dbReference>
<dbReference type="AlphaFoldDB" id="A0A395XLD4"/>
<protein>
    <submittedName>
        <fullName evidence="1">DUF885 domain-containing protein</fullName>
    </submittedName>
</protein>
<accession>A0A395XLD4</accession>
<dbReference type="Pfam" id="PF05960">
    <property type="entry name" value="DUF885"/>
    <property type="match status" value="1"/>
</dbReference>
<dbReference type="EMBL" id="QSAJ01000057">
    <property type="protein sequence ID" value="RGW48254.1"/>
    <property type="molecule type" value="Genomic_DNA"/>
</dbReference>
<sequence length="600" mass="67663">MSLYKKRHFLLVGFMSGLLIFALLLSAIVGGNSALDMNSRFDRYVEELFRQEVSANMITLHYTVKDPESYGIQNPPVSCGYAGTDSALICASAENALASLHQFKRNKLSDYNKLTYDILEHSYTSSLEMGPYLLYEEPLTPLTGTQAQLPILLSEYRFYNTDDIDTYLKLLTTIPDYFQSILTFEKAKSNAGLFMASYVADDIITECQTFATMKNNYLYATFDSKIDALNLPAVTSEDYKKQNRDAVLNYVLPAFTSLSDGLQNLRDTGNNKRGLCYLPDGKKYYELSVKEQTGSARTIPQLQKLAQRQIQSDLLTMQKLLNNSSFHKNSEAHSGSVQGTTPGAASDLFKGHGTEFSSDDPVNILNTLQDKISGSFPEPPKVSFEIKYVQEAMEEYLSPAFYMIPPIDNSGENVIYINPGHISDDLTLFTTLAHEGYPGHLYQTVYYSATKHPPIRDLLSFGGYTEGWATYCEMLSYYYSPLSHDMATLLQHNASVILGLYALADMGIHYDGWTLAETVAFFRTYGITNEKTIEDIFDLIVADPGNYLKYYIGYVEFLELKKLAIKTWGDDFTQNQFHQCILDTGPAPFEILQKQIKNMY</sequence>
<dbReference type="InterPro" id="IPR010281">
    <property type="entry name" value="DUF885"/>
</dbReference>
<evidence type="ECO:0000313" key="1">
    <source>
        <dbReference type="EMBL" id="RGW48254.1"/>
    </source>
</evidence>
<dbReference type="PANTHER" id="PTHR33361:SF2">
    <property type="entry name" value="DUF885 DOMAIN-CONTAINING PROTEIN"/>
    <property type="match status" value="1"/>
</dbReference>
<name>A0A395XLD4_9FIRM</name>